<dbReference type="EMBL" id="APPI01000016">
    <property type="protein sequence ID" value="ENV12888.1"/>
    <property type="molecule type" value="Genomic_DNA"/>
</dbReference>
<sequence>MTSTLFALRFCIPLCFWIEPNGNIPTINESSVICGPIGCAVDFVCRLLHLEIILPKESLRTALCNKAVLSWNQDLETFSTLIESAALDVHAYTILVNNRSYGDSRIRVPAKQSFNRDLARVRGGENDFVVAATIDIKELRVFQSRSTRWTQEGDKFKPLPEGFTISKLRKLSPPIK</sequence>
<organism evidence="1 2">
    <name type="scientific">Acinetobacter schindleri NIPH 900</name>
    <dbReference type="NCBI Taxonomy" id="1217675"/>
    <lineage>
        <taxon>Bacteria</taxon>
        <taxon>Pseudomonadati</taxon>
        <taxon>Pseudomonadota</taxon>
        <taxon>Gammaproteobacteria</taxon>
        <taxon>Moraxellales</taxon>
        <taxon>Moraxellaceae</taxon>
        <taxon>Acinetobacter</taxon>
    </lineage>
</organism>
<evidence type="ECO:0000313" key="1">
    <source>
        <dbReference type="EMBL" id="ENV12888.1"/>
    </source>
</evidence>
<comment type="caution">
    <text evidence="1">The sequence shown here is derived from an EMBL/GenBank/DDBJ whole genome shotgun (WGS) entry which is preliminary data.</text>
</comment>
<reference evidence="1 2" key="1">
    <citation type="submission" date="2013-02" db="EMBL/GenBank/DDBJ databases">
        <title>The Genome Sequence of Acinetobacter schindleri NIPH 900.</title>
        <authorList>
            <consortium name="The Broad Institute Genome Sequencing Platform"/>
            <consortium name="The Broad Institute Genome Sequencing Center for Infectious Disease"/>
            <person name="Cerqueira G."/>
            <person name="Feldgarden M."/>
            <person name="Courvalin P."/>
            <person name="Perichon B."/>
            <person name="Grillot-Courvalin C."/>
            <person name="Clermont D."/>
            <person name="Rocha E."/>
            <person name="Yoon E.-J."/>
            <person name="Nemec A."/>
            <person name="Walker B."/>
            <person name="Young S.K."/>
            <person name="Zeng Q."/>
            <person name="Gargeya S."/>
            <person name="Fitzgerald M."/>
            <person name="Haas B."/>
            <person name="Abouelleil A."/>
            <person name="Alvarado L."/>
            <person name="Arachchi H.M."/>
            <person name="Berlin A.M."/>
            <person name="Chapman S.B."/>
            <person name="Dewar J."/>
            <person name="Goldberg J."/>
            <person name="Griggs A."/>
            <person name="Gujja S."/>
            <person name="Hansen M."/>
            <person name="Howarth C."/>
            <person name="Imamovic A."/>
            <person name="Larimer J."/>
            <person name="McCowan C."/>
            <person name="Murphy C."/>
            <person name="Neiman D."/>
            <person name="Pearson M."/>
            <person name="Priest M."/>
            <person name="Roberts A."/>
            <person name="Saif S."/>
            <person name="Shea T."/>
            <person name="Sisk P."/>
            <person name="Sykes S."/>
            <person name="Wortman J."/>
            <person name="Nusbaum C."/>
            <person name="Birren B."/>
        </authorList>
    </citation>
    <scope>NUCLEOTIDE SEQUENCE [LARGE SCALE GENOMIC DNA]</scope>
    <source>
        <strain evidence="1 2">NIPH 900</strain>
    </source>
</reference>
<proteinExistence type="predicted"/>
<dbReference type="HOGENOM" id="CLU_1522031_0_0_6"/>
<evidence type="ECO:0008006" key="3">
    <source>
        <dbReference type="Google" id="ProtNLM"/>
    </source>
</evidence>
<name>N8XZR7_9GAMM</name>
<keyword evidence="2" id="KW-1185">Reference proteome</keyword>
<accession>N8XZR7</accession>
<evidence type="ECO:0000313" key="2">
    <source>
        <dbReference type="Proteomes" id="UP000018438"/>
    </source>
</evidence>
<dbReference type="AlphaFoldDB" id="N8XZR7"/>
<protein>
    <recommendedName>
        <fullName evidence="3">CN hydrolase domain-containing protein</fullName>
    </recommendedName>
</protein>
<dbReference type="Proteomes" id="UP000018438">
    <property type="component" value="Unassembled WGS sequence"/>
</dbReference>
<gene>
    <name evidence="1" type="ORF">F965_01544</name>
</gene>